<proteinExistence type="predicted"/>
<evidence type="ECO:0000256" key="1">
    <source>
        <dbReference type="SAM" id="SignalP"/>
    </source>
</evidence>
<gene>
    <name evidence="2" type="ORF">PCAL00307_LOCUS12610</name>
</gene>
<feature type="signal peptide" evidence="1">
    <location>
        <begin position="1"/>
        <end position="19"/>
    </location>
</feature>
<feature type="chain" id="PRO_5030504595" description="Pentacotripeptide-repeat region of PRORP domain-containing protein" evidence="1">
    <location>
        <begin position="20"/>
        <end position="327"/>
    </location>
</feature>
<protein>
    <recommendedName>
        <fullName evidence="3">Pentacotripeptide-repeat region of PRORP domain-containing protein</fullName>
    </recommendedName>
</protein>
<name>A0A7S3ZY22_9STRA</name>
<reference evidence="2" key="1">
    <citation type="submission" date="2021-01" db="EMBL/GenBank/DDBJ databases">
        <authorList>
            <person name="Corre E."/>
            <person name="Pelletier E."/>
            <person name="Niang G."/>
            <person name="Scheremetjew M."/>
            <person name="Finn R."/>
            <person name="Kale V."/>
            <person name="Holt S."/>
            <person name="Cochrane G."/>
            <person name="Meng A."/>
            <person name="Brown T."/>
            <person name="Cohen L."/>
        </authorList>
    </citation>
    <scope>NUCLEOTIDE SEQUENCE</scope>
    <source>
        <strain evidence="2">CCMP1756</strain>
    </source>
</reference>
<sequence length="327" mass="34015">MRRIHVVALVALSSSGTESFVLLAGRGARWSTRPATATTLSSEERFAEELQGLPSAVDQLRAIDANGDGLGTTAPFAVVLATAAASDAPAAAVAALVGHVMARVKRAGVAVDDALLTALAPALLRARKDAECLAAVGALSARTASDVRCGVAAAARSRDDAQLRAYVAEAAADEDTLKTLDDASLKAAMRGLAKKGDHRTAYSLLDALPAERRSPLLYHGAITACGRSRPIKGRTAMLLWRRMKEENVTVPRATYNALLHAAQGSLTENATSALLAAMDRDGVALNVVSYAVHESNFAAPAPSTRCLLDGVAARVSHRPAGRPRRAG</sequence>
<dbReference type="AlphaFoldDB" id="A0A7S3ZY22"/>
<evidence type="ECO:0000313" key="2">
    <source>
        <dbReference type="EMBL" id="CAE0697174.1"/>
    </source>
</evidence>
<dbReference type="EMBL" id="HBIW01014647">
    <property type="protein sequence ID" value="CAE0697174.1"/>
    <property type="molecule type" value="Transcribed_RNA"/>
</dbReference>
<accession>A0A7S3ZY22</accession>
<organism evidence="2">
    <name type="scientific">Pelagomonas calceolata</name>
    <dbReference type="NCBI Taxonomy" id="35677"/>
    <lineage>
        <taxon>Eukaryota</taxon>
        <taxon>Sar</taxon>
        <taxon>Stramenopiles</taxon>
        <taxon>Ochrophyta</taxon>
        <taxon>Pelagophyceae</taxon>
        <taxon>Pelagomonadales</taxon>
        <taxon>Pelagomonadaceae</taxon>
        <taxon>Pelagomonas</taxon>
    </lineage>
</organism>
<keyword evidence="1" id="KW-0732">Signal</keyword>
<dbReference type="InterPro" id="IPR011990">
    <property type="entry name" value="TPR-like_helical_dom_sf"/>
</dbReference>
<evidence type="ECO:0008006" key="3">
    <source>
        <dbReference type="Google" id="ProtNLM"/>
    </source>
</evidence>
<dbReference type="Gene3D" id="1.25.40.10">
    <property type="entry name" value="Tetratricopeptide repeat domain"/>
    <property type="match status" value="1"/>
</dbReference>